<protein>
    <recommendedName>
        <fullName evidence="4">phosphoglucomutase (alpha-D-glucose-1,6-bisphosphate-dependent)</fullName>
        <ecNumber evidence="4">5.4.2.2</ecNumber>
    </recommendedName>
</protein>
<dbReference type="InterPro" id="IPR036900">
    <property type="entry name" value="A-D-PHexomutase_C_sf"/>
</dbReference>
<dbReference type="Gene3D" id="3.30.310.50">
    <property type="entry name" value="Alpha-D-phosphohexomutase, C-terminal domain"/>
    <property type="match status" value="1"/>
</dbReference>
<dbReference type="Proteomes" id="UP001301350">
    <property type="component" value="Unassembled WGS sequence"/>
</dbReference>
<reference evidence="13 14" key="1">
    <citation type="submission" date="2022-07" db="EMBL/GenBank/DDBJ databases">
        <title>Genome-wide signatures of adaptation to extreme environments.</title>
        <authorList>
            <person name="Cho C.H."/>
            <person name="Yoon H.S."/>
        </authorList>
    </citation>
    <scope>NUCLEOTIDE SEQUENCE [LARGE SCALE GENOMIC DNA]</scope>
    <source>
        <strain evidence="13 14">DBV 063 E5</strain>
    </source>
</reference>
<dbReference type="FunFam" id="3.30.310.50:FF:000002">
    <property type="entry name" value="Phosphoglucomutase 5"/>
    <property type="match status" value="1"/>
</dbReference>
<dbReference type="InterPro" id="IPR005845">
    <property type="entry name" value="A-D-PHexomutase_a/b/a-II"/>
</dbReference>
<dbReference type="EMBL" id="JANCYW010000002">
    <property type="protein sequence ID" value="KAK4534549.1"/>
    <property type="molecule type" value="Genomic_DNA"/>
</dbReference>
<dbReference type="InterPro" id="IPR005846">
    <property type="entry name" value="A-D-PHexomutase_a/b/a-III"/>
</dbReference>
<evidence type="ECO:0000256" key="5">
    <source>
        <dbReference type="ARBA" id="ARBA00022553"/>
    </source>
</evidence>
<comment type="similarity">
    <text evidence="3 9">Belongs to the phosphohexose mutase family.</text>
</comment>
<evidence type="ECO:0000256" key="2">
    <source>
        <dbReference type="ARBA" id="ARBA00001946"/>
    </source>
</evidence>
<comment type="catalytic activity">
    <reaction evidence="1">
        <text>alpha-D-glucose 1-phosphate = alpha-D-glucose 6-phosphate</text>
        <dbReference type="Rhea" id="RHEA:23536"/>
        <dbReference type="ChEBI" id="CHEBI:58225"/>
        <dbReference type="ChEBI" id="CHEBI:58601"/>
        <dbReference type="EC" id="5.4.2.2"/>
    </reaction>
</comment>
<dbReference type="InterPro" id="IPR045244">
    <property type="entry name" value="PGM"/>
</dbReference>
<evidence type="ECO:0000256" key="3">
    <source>
        <dbReference type="ARBA" id="ARBA00010231"/>
    </source>
</evidence>
<dbReference type="Pfam" id="PF02880">
    <property type="entry name" value="PGM_PMM_III"/>
    <property type="match status" value="1"/>
</dbReference>
<dbReference type="Pfam" id="PF02879">
    <property type="entry name" value="PGM_PMM_II"/>
    <property type="match status" value="1"/>
</dbReference>
<keyword evidence="8" id="KW-0413">Isomerase</keyword>
<dbReference type="PANTHER" id="PTHR22573:SF2">
    <property type="entry name" value="PHOSPHOGLUCOMUTASE"/>
    <property type="match status" value="1"/>
</dbReference>
<keyword evidence="5" id="KW-0597">Phosphoprotein</keyword>
<dbReference type="AlphaFoldDB" id="A0AAV9IQM2"/>
<keyword evidence="14" id="KW-1185">Reference proteome</keyword>
<evidence type="ECO:0000256" key="8">
    <source>
        <dbReference type="ARBA" id="ARBA00023235"/>
    </source>
</evidence>
<evidence type="ECO:0000256" key="1">
    <source>
        <dbReference type="ARBA" id="ARBA00000443"/>
    </source>
</evidence>
<feature type="domain" description="Alpha-D-phosphohexomutase alpha/beta/alpha" evidence="11">
    <location>
        <begin position="216"/>
        <end position="322"/>
    </location>
</feature>
<dbReference type="InterPro" id="IPR016066">
    <property type="entry name" value="A-D-PHexomutase_CS"/>
</dbReference>
<evidence type="ECO:0000259" key="11">
    <source>
        <dbReference type="Pfam" id="PF02879"/>
    </source>
</evidence>
<evidence type="ECO:0000256" key="4">
    <source>
        <dbReference type="ARBA" id="ARBA00012728"/>
    </source>
</evidence>
<dbReference type="NCBIfam" id="NF005737">
    <property type="entry name" value="PRK07564.1-1"/>
    <property type="match status" value="1"/>
</dbReference>
<evidence type="ECO:0000313" key="13">
    <source>
        <dbReference type="EMBL" id="KAK4534549.1"/>
    </source>
</evidence>
<dbReference type="SUPFAM" id="SSF53738">
    <property type="entry name" value="Phosphoglucomutase, first 3 domains"/>
    <property type="match status" value="3"/>
</dbReference>
<dbReference type="InterPro" id="IPR016055">
    <property type="entry name" value="A-D-PHexomutase_a/b/a-I/II/III"/>
</dbReference>
<comment type="caution">
    <text evidence="13">The sequence shown here is derived from an EMBL/GenBank/DDBJ whole genome shotgun (WGS) entry which is preliminary data.</text>
</comment>
<evidence type="ECO:0000313" key="14">
    <source>
        <dbReference type="Proteomes" id="UP001301350"/>
    </source>
</evidence>
<evidence type="ECO:0000256" key="9">
    <source>
        <dbReference type="RuleBase" id="RU004326"/>
    </source>
</evidence>
<organism evidence="13 14">
    <name type="scientific">Cyanidium caldarium</name>
    <name type="common">Red alga</name>
    <dbReference type="NCBI Taxonomy" id="2771"/>
    <lineage>
        <taxon>Eukaryota</taxon>
        <taxon>Rhodophyta</taxon>
        <taxon>Bangiophyceae</taxon>
        <taxon>Cyanidiales</taxon>
        <taxon>Cyanidiaceae</taxon>
        <taxon>Cyanidium</taxon>
    </lineage>
</organism>
<evidence type="ECO:0000256" key="6">
    <source>
        <dbReference type="ARBA" id="ARBA00022723"/>
    </source>
</evidence>
<gene>
    <name evidence="13" type="ORF">CDCA_CDCA02G0574</name>
</gene>
<dbReference type="GO" id="GO:0005829">
    <property type="term" value="C:cytosol"/>
    <property type="evidence" value="ECO:0007669"/>
    <property type="project" value="TreeGrafter"/>
</dbReference>
<proteinExistence type="inferred from homology"/>
<dbReference type="InterPro" id="IPR005841">
    <property type="entry name" value="Alpha-D-phosphohexomutase_SF"/>
</dbReference>
<dbReference type="EC" id="5.4.2.2" evidence="4"/>
<dbReference type="PRINTS" id="PR00509">
    <property type="entry name" value="PGMPMM"/>
</dbReference>
<dbReference type="SUPFAM" id="SSF55957">
    <property type="entry name" value="Phosphoglucomutase, C-terminal domain"/>
    <property type="match status" value="1"/>
</dbReference>
<dbReference type="Pfam" id="PF24947">
    <property type="entry name" value="PGM1_C_vert_fung"/>
    <property type="match status" value="1"/>
</dbReference>
<dbReference type="PANTHER" id="PTHR22573">
    <property type="entry name" value="PHOSPHOHEXOMUTASE FAMILY MEMBER"/>
    <property type="match status" value="1"/>
</dbReference>
<comment type="cofactor">
    <cofactor evidence="2">
        <name>Mg(2+)</name>
        <dbReference type="ChEBI" id="CHEBI:18420"/>
    </cofactor>
</comment>
<dbReference type="GO" id="GO:0000287">
    <property type="term" value="F:magnesium ion binding"/>
    <property type="evidence" value="ECO:0007669"/>
    <property type="project" value="InterPro"/>
</dbReference>
<dbReference type="InterPro" id="IPR005844">
    <property type="entry name" value="A-D-PHexomutase_a/b/a-I"/>
</dbReference>
<keyword evidence="6 9" id="KW-0479">Metal-binding</keyword>
<dbReference type="GO" id="GO:0005975">
    <property type="term" value="P:carbohydrate metabolic process"/>
    <property type="evidence" value="ECO:0007669"/>
    <property type="project" value="InterPro"/>
</dbReference>
<sequence>MGDAAGSFVIKQFGVKPFEGQKMGTSGLRKKVKVFQQPGYIEAFVQSIFDALPEIPGSGMDGRAQSAPVLVLGGDGRYFNREAIRTITRLVAANGVGKLLIGQNGILCTPAVSAIIRARRLSGGIILTASHNPGGPNADFGIKYNTGDGGPAPESYTDVFYAKSQRVSGYRSACTESDADPFASVNLSRRGSYTFVDRTAATERRFVIEVIDSADDYVALFRSIFDFERLRALLRRPDFSMLFDSLHGVTGAYTRRIFCEELGAPPSALRNATPLEDFGGGHPDPNLVYAAELVALCDPKQNPKAPEFGAASDGDGDRNMIIGRGFFVTPNDSLAVIAAYAERAIPYFAGGKLVGVARSMPTASSVDRVAAKHGLACYETPTGWKFFSSLLSSGRAQICGEESFGTSSDHVREKDGIWAVLCWLSVLAYRNVDKTPVGSLVGVQQVVEEHWREYGRNFFTRYDYEECDADAAHAMMQHLEEYQRRGDMSLLERGYGDKVSVADNFCYTDPVDGSVARNQGIRFVFADGSRIVFRLSGTGSMGATIRMYIEKYESDPSRVDQDAATALRGLVQLALEVSKLPSFTGRDRPNVIT</sequence>
<name>A0AAV9IQM2_CYACA</name>
<feature type="domain" description="Alpha-D-phosphohexomutase alpha/beta/alpha" evidence="12">
    <location>
        <begin position="330"/>
        <end position="431"/>
    </location>
</feature>
<dbReference type="FunFam" id="3.40.120.10:FF:000004">
    <property type="entry name" value="Phosphoglucomutase 5"/>
    <property type="match status" value="1"/>
</dbReference>
<accession>A0AAV9IQM2</accession>
<keyword evidence="7 9" id="KW-0460">Magnesium</keyword>
<dbReference type="PROSITE" id="PS00710">
    <property type="entry name" value="PGM_PMM"/>
    <property type="match status" value="1"/>
</dbReference>
<evidence type="ECO:0000259" key="10">
    <source>
        <dbReference type="Pfam" id="PF02878"/>
    </source>
</evidence>
<dbReference type="Pfam" id="PF02878">
    <property type="entry name" value="PGM_PMM_I"/>
    <property type="match status" value="1"/>
</dbReference>
<dbReference type="Gene3D" id="3.40.120.10">
    <property type="entry name" value="Alpha-D-Glucose-1,6-Bisphosphate, subunit A, domain 3"/>
    <property type="match status" value="3"/>
</dbReference>
<feature type="domain" description="Alpha-D-phosphohexomutase alpha/beta/alpha" evidence="10">
    <location>
        <begin position="21"/>
        <end position="162"/>
    </location>
</feature>
<dbReference type="GO" id="GO:0004614">
    <property type="term" value="F:phosphoglucomutase activity"/>
    <property type="evidence" value="ECO:0007669"/>
    <property type="project" value="UniProtKB-EC"/>
</dbReference>
<evidence type="ECO:0000259" key="12">
    <source>
        <dbReference type="Pfam" id="PF02880"/>
    </source>
</evidence>
<evidence type="ECO:0000256" key="7">
    <source>
        <dbReference type="ARBA" id="ARBA00022842"/>
    </source>
</evidence>